<dbReference type="Proteomes" id="UP000277204">
    <property type="component" value="Unassembled WGS sequence"/>
</dbReference>
<keyword evidence="1" id="KW-0472">Membrane</keyword>
<keyword evidence="1" id="KW-1133">Transmembrane helix</keyword>
<organism evidence="2 3">
    <name type="scientific">Schistosoma margrebowiei</name>
    <dbReference type="NCBI Taxonomy" id="48269"/>
    <lineage>
        <taxon>Eukaryota</taxon>
        <taxon>Metazoa</taxon>
        <taxon>Spiralia</taxon>
        <taxon>Lophotrochozoa</taxon>
        <taxon>Platyhelminthes</taxon>
        <taxon>Trematoda</taxon>
        <taxon>Digenea</taxon>
        <taxon>Strigeidida</taxon>
        <taxon>Schistosomatoidea</taxon>
        <taxon>Schistosomatidae</taxon>
        <taxon>Schistosoma</taxon>
    </lineage>
</organism>
<sequence>MLLIVSDQRTGSILRRQLLIDTCIFWMMVVVVLQVFALYSRTVLISVLKILTLVLTDSCFEFHIFFNRRNAALALPILDFISASDPSCSSMMLPRYMKDSTSSKVSPSGVIGLPFSVLCLRTFVFPLCMLKPTDAETFALLSLFIRIFSCIFDRTARSSAYFDFRFLIFVITICLKPFHNTELV</sequence>
<protein>
    <submittedName>
        <fullName evidence="2">Uncharacterized protein</fullName>
    </submittedName>
</protein>
<keyword evidence="1" id="KW-0812">Transmembrane</keyword>
<gene>
    <name evidence="2" type="ORF">SMRZ_LOCUS9661</name>
</gene>
<feature type="transmembrane region" description="Helical" evidence="1">
    <location>
        <begin position="18"/>
        <end position="37"/>
    </location>
</feature>
<evidence type="ECO:0000313" key="3">
    <source>
        <dbReference type="Proteomes" id="UP000277204"/>
    </source>
</evidence>
<evidence type="ECO:0000256" key="1">
    <source>
        <dbReference type="SAM" id="Phobius"/>
    </source>
</evidence>
<accession>A0A3P7ZAI4</accession>
<dbReference type="EMBL" id="UZAI01004646">
    <property type="protein sequence ID" value="VDO87229.1"/>
    <property type="molecule type" value="Genomic_DNA"/>
</dbReference>
<keyword evidence="3" id="KW-1185">Reference proteome</keyword>
<dbReference type="AlphaFoldDB" id="A0A3P7ZAI4"/>
<evidence type="ECO:0000313" key="2">
    <source>
        <dbReference type="EMBL" id="VDO87229.1"/>
    </source>
</evidence>
<name>A0A3P7ZAI4_9TREM</name>
<reference evidence="2 3" key="1">
    <citation type="submission" date="2018-11" db="EMBL/GenBank/DDBJ databases">
        <authorList>
            <consortium name="Pathogen Informatics"/>
        </authorList>
    </citation>
    <scope>NUCLEOTIDE SEQUENCE [LARGE SCALE GENOMIC DNA]</scope>
    <source>
        <strain evidence="2 3">Zambia</strain>
    </source>
</reference>
<proteinExistence type="predicted"/>